<dbReference type="PANTHER" id="PTHR47235:SF1">
    <property type="entry name" value="BLR6548 PROTEIN"/>
    <property type="match status" value="1"/>
</dbReference>
<dbReference type="EMBL" id="LT796768">
    <property type="protein sequence ID" value="SKB07107.1"/>
    <property type="molecule type" value="Genomic_DNA"/>
</dbReference>
<comment type="similarity">
    <text evidence="1">Belongs to the leucine-binding protein family.</text>
</comment>
<keyword evidence="2 3" id="KW-0732">Signal</keyword>
<evidence type="ECO:0000313" key="6">
    <source>
        <dbReference type="Proteomes" id="UP000191040"/>
    </source>
</evidence>
<dbReference type="Proteomes" id="UP000191040">
    <property type="component" value="Chromosome I"/>
</dbReference>
<feature type="chain" id="PRO_5038587964" evidence="3">
    <location>
        <begin position="23"/>
        <end position="432"/>
    </location>
</feature>
<evidence type="ECO:0000259" key="4">
    <source>
        <dbReference type="Pfam" id="PF13458"/>
    </source>
</evidence>
<dbReference type="PROSITE" id="PS51257">
    <property type="entry name" value="PROKAR_LIPOPROTEIN"/>
    <property type="match status" value="1"/>
</dbReference>
<keyword evidence="6" id="KW-1185">Reference proteome</keyword>
<evidence type="ECO:0000313" key="5">
    <source>
        <dbReference type="EMBL" id="SKB07107.1"/>
    </source>
</evidence>
<evidence type="ECO:0000256" key="2">
    <source>
        <dbReference type="ARBA" id="ARBA00022729"/>
    </source>
</evidence>
<feature type="signal peptide" evidence="3">
    <location>
        <begin position="1"/>
        <end position="22"/>
    </location>
</feature>
<reference evidence="6" key="1">
    <citation type="submission" date="2017-02" db="EMBL/GenBank/DDBJ databases">
        <authorList>
            <person name="Varghese N."/>
            <person name="Submissions S."/>
        </authorList>
    </citation>
    <scope>NUCLEOTIDE SEQUENCE [LARGE SCALE GENOMIC DNA]</scope>
    <source>
        <strain evidence="6">9H-4</strain>
    </source>
</reference>
<proteinExistence type="inferred from homology"/>
<gene>
    <name evidence="5" type="ORF">SAMN06295964_1569</name>
</gene>
<organism evidence="5 6">
    <name type="scientific">Aeromicrobium choanae</name>
    <dbReference type="NCBI Taxonomy" id="1736691"/>
    <lineage>
        <taxon>Bacteria</taxon>
        <taxon>Bacillati</taxon>
        <taxon>Actinomycetota</taxon>
        <taxon>Actinomycetes</taxon>
        <taxon>Propionibacteriales</taxon>
        <taxon>Nocardioidaceae</taxon>
        <taxon>Aeromicrobium</taxon>
    </lineage>
</organism>
<sequence length="432" mass="45468">MKQHRQWARVVAGAAVAALVLAGCRGGGDEDSASGPGITEEACPEAVNEDNGCIYLGAISDLTKGPFAPLAVPITEAQKAFWNKVNQDGGVGGYDVNIDKYVADAEYNPEIHNKKYQEMRNDILALGQTLGSSQTLAILEDMKSDNVVGVPASWNSAWDFEDQILQSGANYCFEAMNGVDWAVENRGVKGKVLAIHYPNDYGGDAAAGVEAAAEANNLDFKAIETATGQDNQAGAVAAVLKEKPDLIYVTTGPAEMATILGGAAAQGWKGTVVGSSPTWNPALLQTEAAPALEAMYFQAAPWGPWGTESDGHAAMRDALADVDSPSDGYTSGWVWEYPLLAALKAAADMDGGITRENVVKASTELDSVDYEGMLPDEAFNQTGEPNDVAWRQSVIGGVDKEAPTGVSIVQEMSAGPTAEGYDYTEPCFALQG</sequence>
<dbReference type="InterPro" id="IPR028081">
    <property type="entry name" value="Leu-bd"/>
</dbReference>
<dbReference type="RefSeq" id="WP_078699633.1">
    <property type="nucleotide sequence ID" value="NZ_LT796768.1"/>
</dbReference>
<dbReference type="Pfam" id="PF13458">
    <property type="entry name" value="Peripla_BP_6"/>
    <property type="match status" value="1"/>
</dbReference>
<dbReference type="SUPFAM" id="SSF53822">
    <property type="entry name" value="Periplasmic binding protein-like I"/>
    <property type="match status" value="1"/>
</dbReference>
<dbReference type="STRING" id="1736691.SAMN06295964_1569"/>
<dbReference type="InterPro" id="IPR028082">
    <property type="entry name" value="Peripla_BP_I"/>
</dbReference>
<evidence type="ECO:0000256" key="3">
    <source>
        <dbReference type="SAM" id="SignalP"/>
    </source>
</evidence>
<dbReference type="Gene3D" id="3.40.50.2300">
    <property type="match status" value="2"/>
</dbReference>
<protein>
    <submittedName>
        <fullName evidence="5">ABC-type branched-chain amino acid transport system, substrate-binding protein</fullName>
    </submittedName>
</protein>
<name>A0A1T4YZ73_9ACTN</name>
<feature type="domain" description="Leucine-binding protein" evidence="4">
    <location>
        <begin position="54"/>
        <end position="383"/>
    </location>
</feature>
<dbReference type="AlphaFoldDB" id="A0A1T4YZ73"/>
<dbReference type="OrthoDB" id="4501457at2"/>
<dbReference type="PANTHER" id="PTHR47235">
    <property type="entry name" value="BLR6548 PROTEIN"/>
    <property type="match status" value="1"/>
</dbReference>
<accession>A0A1T4YZ73</accession>
<evidence type="ECO:0000256" key="1">
    <source>
        <dbReference type="ARBA" id="ARBA00010062"/>
    </source>
</evidence>